<comment type="similarity">
    <text evidence="1">Belongs to the Gfo/Idh/MocA family.</text>
</comment>
<dbReference type="Gene3D" id="3.40.50.720">
    <property type="entry name" value="NAD(P)-binding Rossmann-like Domain"/>
    <property type="match status" value="1"/>
</dbReference>
<evidence type="ECO:0000313" key="4">
    <source>
        <dbReference type="EMBL" id="KAF4462979.1"/>
    </source>
</evidence>
<reference evidence="4 5" key="1">
    <citation type="submission" date="2020-01" db="EMBL/GenBank/DDBJ databases">
        <title>Identification and distribution of gene clusters putatively required for synthesis of sphingolipid metabolism inhibitors in phylogenetically diverse species of the filamentous fungus Fusarium.</title>
        <authorList>
            <person name="Kim H.-S."/>
            <person name="Busman M."/>
            <person name="Brown D.W."/>
            <person name="Divon H."/>
            <person name="Uhlig S."/>
            <person name="Proctor R.H."/>
        </authorList>
    </citation>
    <scope>NUCLEOTIDE SEQUENCE [LARGE SCALE GENOMIC DNA]</scope>
    <source>
        <strain evidence="4 5">NRRL 20459</strain>
    </source>
</reference>
<feature type="domain" description="Gfo/Idh/MocA-like oxidoreductase N-terminal" evidence="2">
    <location>
        <begin position="8"/>
        <end position="125"/>
    </location>
</feature>
<organism evidence="4 5">
    <name type="scientific">Fusarium albosuccineum</name>
    <dbReference type="NCBI Taxonomy" id="1237068"/>
    <lineage>
        <taxon>Eukaryota</taxon>
        <taxon>Fungi</taxon>
        <taxon>Dikarya</taxon>
        <taxon>Ascomycota</taxon>
        <taxon>Pezizomycotina</taxon>
        <taxon>Sordariomycetes</taxon>
        <taxon>Hypocreomycetidae</taxon>
        <taxon>Hypocreales</taxon>
        <taxon>Nectriaceae</taxon>
        <taxon>Fusarium</taxon>
        <taxon>Fusarium decemcellulare species complex</taxon>
    </lineage>
</organism>
<evidence type="ECO:0000313" key="5">
    <source>
        <dbReference type="Proteomes" id="UP000554235"/>
    </source>
</evidence>
<dbReference type="AlphaFoldDB" id="A0A8H4L808"/>
<dbReference type="SUPFAM" id="SSF51735">
    <property type="entry name" value="NAD(P)-binding Rossmann-fold domains"/>
    <property type="match status" value="1"/>
</dbReference>
<dbReference type="PANTHER" id="PTHR43377">
    <property type="entry name" value="BILIVERDIN REDUCTASE A"/>
    <property type="match status" value="1"/>
</dbReference>
<dbReference type="Proteomes" id="UP000554235">
    <property type="component" value="Unassembled WGS sequence"/>
</dbReference>
<keyword evidence="5" id="KW-1185">Reference proteome</keyword>
<proteinExistence type="inferred from homology"/>
<comment type="caution">
    <text evidence="4">The sequence shown here is derived from an EMBL/GenBank/DDBJ whole genome shotgun (WGS) entry which is preliminary data.</text>
</comment>
<accession>A0A8H4L808</accession>
<evidence type="ECO:0000256" key="1">
    <source>
        <dbReference type="ARBA" id="ARBA00010928"/>
    </source>
</evidence>
<dbReference type="OrthoDB" id="64915at2759"/>
<protein>
    <submittedName>
        <fullName evidence="4">Oxidoreductase</fullName>
    </submittedName>
</protein>
<dbReference type="EMBL" id="JAADYS010001444">
    <property type="protein sequence ID" value="KAF4462979.1"/>
    <property type="molecule type" value="Genomic_DNA"/>
</dbReference>
<gene>
    <name evidence="4" type="ORF">FALBO_10201</name>
</gene>
<dbReference type="InterPro" id="IPR055170">
    <property type="entry name" value="GFO_IDH_MocA-like_dom"/>
</dbReference>
<dbReference type="Gene3D" id="3.30.360.10">
    <property type="entry name" value="Dihydrodipicolinate Reductase, domain 2"/>
    <property type="match status" value="1"/>
</dbReference>
<dbReference type="GO" id="GO:0000166">
    <property type="term" value="F:nucleotide binding"/>
    <property type="evidence" value="ECO:0007669"/>
    <property type="project" value="InterPro"/>
</dbReference>
<dbReference type="InterPro" id="IPR036291">
    <property type="entry name" value="NAD(P)-bd_dom_sf"/>
</dbReference>
<feature type="domain" description="GFO/IDH/MocA-like oxidoreductase" evidence="3">
    <location>
        <begin position="141"/>
        <end position="234"/>
    </location>
</feature>
<evidence type="ECO:0000259" key="2">
    <source>
        <dbReference type="Pfam" id="PF01408"/>
    </source>
</evidence>
<sequence length="351" mass="38823">MTPIPEPLKVIVVGVGQMGRSHLQAYHKHPGYRVVGIVVRSKPNLPADIAQYQDCIVSDLAAALALKPDVVSINTHTGTHAQYAIAAMEAGAHVFVEKPLATNISEAKEVVRTAKRTGRKLVVGYILRHHPSYVEFIRQARLLGPPFVMRMNLNQRSTGEAWAIHKKIMEKTSPVVDCGVHYIDVMLQITDARPTQVRGMGVRLTEEIKPDQVNYAHLQITFDDGSVGWYEAGWGPMISETAYSIKDVMSPGGSVSIHMDNTSDSSDVESHTRMSSIRVAPTGEEERAVPVRGDADHDSLCAREQEFLLKSILEDRDLTKHMDDAVRSLAIVLAADISMRENRQVDLSDIF</sequence>
<dbReference type="SUPFAM" id="SSF55347">
    <property type="entry name" value="Glyceraldehyde-3-phosphate dehydrogenase-like, C-terminal domain"/>
    <property type="match status" value="1"/>
</dbReference>
<dbReference type="PANTHER" id="PTHR43377:SF1">
    <property type="entry name" value="BILIVERDIN REDUCTASE A"/>
    <property type="match status" value="1"/>
</dbReference>
<dbReference type="Pfam" id="PF22725">
    <property type="entry name" value="GFO_IDH_MocA_C3"/>
    <property type="match status" value="1"/>
</dbReference>
<dbReference type="InterPro" id="IPR051450">
    <property type="entry name" value="Gfo/Idh/MocA_Oxidoreductases"/>
</dbReference>
<evidence type="ECO:0000259" key="3">
    <source>
        <dbReference type="Pfam" id="PF22725"/>
    </source>
</evidence>
<name>A0A8H4L808_9HYPO</name>
<dbReference type="InterPro" id="IPR000683">
    <property type="entry name" value="Gfo/Idh/MocA-like_OxRdtase_N"/>
</dbReference>
<dbReference type="Pfam" id="PF01408">
    <property type="entry name" value="GFO_IDH_MocA"/>
    <property type="match status" value="1"/>
</dbReference>